<evidence type="ECO:0000256" key="1">
    <source>
        <dbReference type="SAM" id="SignalP"/>
    </source>
</evidence>
<feature type="signal peptide" evidence="1">
    <location>
        <begin position="1"/>
        <end position="19"/>
    </location>
</feature>
<protein>
    <submittedName>
        <fullName evidence="2">Uncharacterized protein</fullName>
    </submittedName>
</protein>
<gene>
    <name evidence="2" type="ORF">CPB84DRAFT_1787423</name>
</gene>
<feature type="chain" id="PRO_5040339509" evidence="1">
    <location>
        <begin position="20"/>
        <end position="126"/>
    </location>
</feature>
<accession>A0A9P5NEZ4</accession>
<name>A0A9P5NEZ4_GYMJU</name>
<dbReference type="OrthoDB" id="10549782at2759"/>
<dbReference type="Proteomes" id="UP000724874">
    <property type="component" value="Unassembled WGS sequence"/>
</dbReference>
<reference evidence="2" key="1">
    <citation type="submission" date="2020-11" db="EMBL/GenBank/DDBJ databases">
        <authorList>
            <consortium name="DOE Joint Genome Institute"/>
            <person name="Ahrendt S."/>
            <person name="Riley R."/>
            <person name="Andreopoulos W."/>
            <person name="LaButti K."/>
            <person name="Pangilinan J."/>
            <person name="Ruiz-duenas F.J."/>
            <person name="Barrasa J.M."/>
            <person name="Sanchez-Garcia M."/>
            <person name="Camarero S."/>
            <person name="Miyauchi S."/>
            <person name="Serrano A."/>
            <person name="Linde D."/>
            <person name="Babiker R."/>
            <person name="Drula E."/>
            <person name="Ayuso-Fernandez I."/>
            <person name="Pacheco R."/>
            <person name="Padilla G."/>
            <person name="Ferreira P."/>
            <person name="Barriuso J."/>
            <person name="Kellner H."/>
            <person name="Castanera R."/>
            <person name="Alfaro M."/>
            <person name="Ramirez L."/>
            <person name="Pisabarro A.G."/>
            <person name="Kuo A."/>
            <person name="Tritt A."/>
            <person name="Lipzen A."/>
            <person name="He G."/>
            <person name="Yan M."/>
            <person name="Ng V."/>
            <person name="Cullen D."/>
            <person name="Martin F."/>
            <person name="Rosso M.-N."/>
            <person name="Henrissat B."/>
            <person name="Hibbett D."/>
            <person name="Martinez A.T."/>
            <person name="Grigoriev I.V."/>
        </authorList>
    </citation>
    <scope>NUCLEOTIDE SEQUENCE</scope>
    <source>
        <strain evidence="2">AH 44721</strain>
    </source>
</reference>
<evidence type="ECO:0000313" key="2">
    <source>
        <dbReference type="EMBL" id="KAF8886603.1"/>
    </source>
</evidence>
<sequence length="126" mass="13817">MSLKHFLPLVLFLTKPAHSFEFDEIKQAVFQIPNTGSADIPSYDTPTRTCVNSNAPPTSGAMFAAATAVSIPTGITINVDPATPSLDFKRTSKQGLAYELIWSEEFVMDGREFGFSALVPTIHFQY</sequence>
<proteinExistence type="predicted"/>
<evidence type="ECO:0000313" key="3">
    <source>
        <dbReference type="Proteomes" id="UP000724874"/>
    </source>
</evidence>
<keyword evidence="1" id="KW-0732">Signal</keyword>
<keyword evidence="3" id="KW-1185">Reference proteome</keyword>
<organism evidence="2 3">
    <name type="scientific">Gymnopilus junonius</name>
    <name type="common">Spectacular rustgill mushroom</name>
    <name type="synonym">Gymnopilus spectabilis subsp. junonius</name>
    <dbReference type="NCBI Taxonomy" id="109634"/>
    <lineage>
        <taxon>Eukaryota</taxon>
        <taxon>Fungi</taxon>
        <taxon>Dikarya</taxon>
        <taxon>Basidiomycota</taxon>
        <taxon>Agaricomycotina</taxon>
        <taxon>Agaricomycetes</taxon>
        <taxon>Agaricomycetidae</taxon>
        <taxon>Agaricales</taxon>
        <taxon>Agaricineae</taxon>
        <taxon>Hymenogastraceae</taxon>
        <taxon>Gymnopilus</taxon>
    </lineage>
</organism>
<dbReference type="EMBL" id="JADNYJ010000095">
    <property type="protein sequence ID" value="KAF8886603.1"/>
    <property type="molecule type" value="Genomic_DNA"/>
</dbReference>
<comment type="caution">
    <text evidence="2">The sequence shown here is derived from an EMBL/GenBank/DDBJ whole genome shotgun (WGS) entry which is preliminary data.</text>
</comment>
<dbReference type="AlphaFoldDB" id="A0A9P5NEZ4"/>